<dbReference type="Pfam" id="PF00149">
    <property type="entry name" value="Metallophos"/>
    <property type="match status" value="1"/>
</dbReference>
<dbReference type="SUPFAM" id="SSF74853">
    <property type="entry name" value="Lamin A/C globular tail domain"/>
    <property type="match status" value="1"/>
</dbReference>
<organism evidence="2 3">
    <name type="scientific">uncultured phage cr60_1</name>
    <dbReference type="NCBI Taxonomy" id="2772082"/>
    <lineage>
        <taxon>Viruses</taxon>
        <taxon>Duplodnaviria</taxon>
        <taxon>Heunggongvirae</taxon>
        <taxon>Uroviricota</taxon>
        <taxon>Caudoviricetes</taxon>
        <taxon>Crassvirales</taxon>
        <taxon>Suoliviridae</taxon>
        <taxon>Loutivirinae</taxon>
        <taxon>Buchavirus</taxon>
        <taxon>Buchavirus hominis</taxon>
    </lineage>
</organism>
<evidence type="ECO:0000313" key="2">
    <source>
        <dbReference type="EMBL" id="QOR56948.1"/>
    </source>
</evidence>
<dbReference type="InterPro" id="IPR029052">
    <property type="entry name" value="Metallo-depent_PP-like"/>
</dbReference>
<dbReference type="InterPro" id="IPR036415">
    <property type="entry name" value="Lamin_tail_dom_sf"/>
</dbReference>
<dbReference type="EMBL" id="MT774398">
    <property type="protein sequence ID" value="QOR56948.1"/>
    <property type="molecule type" value="Genomic_DNA"/>
</dbReference>
<dbReference type="SUPFAM" id="SSF56300">
    <property type="entry name" value="Metallo-dependent phosphatases"/>
    <property type="match status" value="1"/>
</dbReference>
<reference evidence="2 3" key="1">
    <citation type="submission" date="2020-07" db="EMBL/GenBank/DDBJ databases">
        <title>Taxonomic proposal: Crassvirales, a new order of highly abundant and diverse bacterial viruses.</title>
        <authorList>
            <person name="Shkoporov A.N."/>
            <person name="Stockdale S.R."/>
            <person name="Guerin E."/>
            <person name="Ross R.P."/>
            <person name="Hill C."/>
        </authorList>
    </citation>
    <scope>NUCLEOTIDE SEQUENCE [LARGE SCALE GENOMIC DNA]</scope>
</reference>
<dbReference type="KEGG" id="vg:65130872"/>
<evidence type="ECO:0000313" key="3">
    <source>
        <dbReference type="Proteomes" id="UP000593985"/>
    </source>
</evidence>
<dbReference type="Gene3D" id="3.60.21.10">
    <property type="match status" value="1"/>
</dbReference>
<dbReference type="InterPro" id="IPR004843">
    <property type="entry name" value="Calcineurin-like_PHP"/>
</dbReference>
<protein>
    <submittedName>
        <fullName evidence="2">Phosphatase</fullName>
    </submittedName>
</protein>
<name>A0A7M1RRL0_9CAUD</name>
<sequence length="1126" mass="126970">MTESIITFPSKIGSNNPKAYGAVNATLVSGHKLVFTTSDLYTISDSILSESKDNTNNDAIGLRWFVQSSLAYYQLISWENRNNSRGWSVVQGGSGDGGTNIVISDTPPLDTNDIWADDSEKSIPEYVNEDLQSLIQAVNTIQLQIKKYEYAFNNQLSSGDFTNNTADVITSVDPELPVEYTEELNLKYIGTNTARDPEYPAYSETMVPNLKHLCIKAGKYTDLLANQDKFLNSELLWCTDTQRLYIKSEGNLVWINKSGGGGGEDPDPGDEGMTKDDLDKLDYIGFVAPSGQTYRVKVSNDGKLIVYMKELDTPQAEPTGGQTDPSTGWVYVTSLYLQKLYINSLYCGGLTADEHSYNYCSHNFVELSNLTDADINLNGLSLQYSSGGTNWEVLPLEGLIKKGETFLIRGAQCSVMDANTTRIKVNSYDMEWYAKDGGLIKFDNTKAKFYLTWGDTSSSVASPYSNVGGSYKVSKGYIDLVGLNKENAGDADTIDAKENSPYAYLNSNRLFTKYYSMDPVSQATKALSARNNANDWYFVDLTKDVIPMIESYTPKATYEHKDIFYNKTKLDDTKPNYVTCTFGIQATAPNATRCFNWISTEYHDEFLWYKKSTESDWNKVESFKNETGNRKYYNRIRSEFTDGTAFTTHKVIIKNLSAGTYDYKVVRDANYESDVMHFTVREVGDDFTFVQVSDQLGFRWDEYQIWKSSAEYIAENVPEMEFTVNTGDMTQNGNRVNEWIDYYTGRQAMRDFEEMPVIGNNDLCPANIYQLGNGGDSSKINPKNLSFFYTFEIDEENPPIFNIEDKEVFIDSLYSFNYGNVHFMAINSEITDGTEKNVYGLSTNGLVYSNMKTWCQNDINKNSDKTWKIAFTHELPFTIITQNVISNFYWDNTENSKIERSGSHLNYNTTADNKYWFSKFCQENDIRLAIGGHKHTYAATFPLKENPASTMKPIIQVTEEMLQESFGTTTLASDDSDPQLEGQLFPSTWIGNDAYKTQKHLCTFELVEKITAPVYITNQATGYKHTSNKELPSPYTPWDHYFFPATITQTSQTDITAKVNAGQRYPFYTIYKVSADNIQCTTKKINYLFTSAGKYNVNIPSSSNPPAAIGGNGEINSGNDIIVITK</sequence>
<dbReference type="GO" id="GO:0016787">
    <property type="term" value="F:hydrolase activity"/>
    <property type="evidence" value="ECO:0007669"/>
    <property type="project" value="InterPro"/>
</dbReference>
<keyword evidence="3" id="KW-1185">Reference proteome</keyword>
<dbReference type="PANTHER" id="PTHR43143:SF1">
    <property type="entry name" value="SERINE_THREONINE-PROTEIN PHOSPHATASE CPPED1"/>
    <property type="match status" value="1"/>
</dbReference>
<accession>A0A7M1RRL0</accession>
<dbReference type="Proteomes" id="UP000593985">
    <property type="component" value="Segment"/>
</dbReference>
<dbReference type="GeneID" id="65130872"/>
<evidence type="ECO:0000259" key="1">
    <source>
        <dbReference type="Pfam" id="PF00149"/>
    </source>
</evidence>
<dbReference type="RefSeq" id="YP_010112400.1">
    <property type="nucleotide sequence ID" value="NC_055891.1"/>
</dbReference>
<dbReference type="InterPro" id="IPR051918">
    <property type="entry name" value="STPP_CPPED1"/>
</dbReference>
<feature type="domain" description="Calcineurin-like phosphoesterase" evidence="1">
    <location>
        <begin position="721"/>
        <end position="937"/>
    </location>
</feature>
<dbReference type="PANTHER" id="PTHR43143">
    <property type="entry name" value="METALLOPHOSPHOESTERASE, CALCINEURIN SUPERFAMILY"/>
    <property type="match status" value="1"/>
</dbReference>
<proteinExistence type="predicted"/>